<evidence type="ECO:0000313" key="2">
    <source>
        <dbReference type="Proteomes" id="UP000005824"/>
    </source>
</evidence>
<dbReference type="STRING" id="497964.CfE428DRAFT_2840"/>
<sequence>MDRRLLDHYNNELHHLRATATEFANEFPKIAGRLALDRGDKDLCADPFVERLLEGFAFLTARIQVKFDAEFPRFSQSLIETVYPQYLSPVPSMTVVRFSPDEQATQLGEGFVIPRGTSLRSNLGRNDRTACEYRTAHQVKLWPIRLVEAQYYTRDVNQLGLPGDLGARAAIRLRLRTTHGKPFNSLKLNELPLFLRGSDEIPVSIYEQIFSRGKRVIVQANTNTHEKPRFTLPVQTLRRVGFREDEALLPPAPRGFEGYRLLREYFSFPQRFQFFEFGGLQPVLSQCDTAEVDLIIPLAEAETRLEGRIDASSFELFCTPAINLFSKRVDHILLSEKQSEFHVVPDRTKPWDFEVFQIDSVTAYGSRSGEEQPFRPFYRSHDTDHAAGAFYTMNRTPRVLAEKERKFGQVSSYVGTEVYLSLVDSQAAPYSSDLQQLGVIALCTNRHLPLTMAIGGGRTDFSMEINAPIGEIRVLSGPTAPRPPHPEGEVTWRMISHLSLNYLSLLDSPDGEGASALREILKLYVERSETQMARQIAGLRSAHSKPIIRRVETSGPITFARGIEITTEFDESHFEGSGVFILGAVLENFFSRYVSLNSFTETVIRSQQRGEIMRWKPQIGKRQLI</sequence>
<reference evidence="1 2" key="1">
    <citation type="journal article" date="2011" name="J. Bacteriol.">
        <title>Genome sequence of Chthoniobacter flavus Ellin428, an aerobic heterotrophic soil bacterium.</title>
        <authorList>
            <person name="Kant R."/>
            <person name="van Passel M.W."/>
            <person name="Palva A."/>
            <person name="Lucas S."/>
            <person name="Lapidus A."/>
            <person name="Glavina Del Rio T."/>
            <person name="Dalin E."/>
            <person name="Tice H."/>
            <person name="Bruce D."/>
            <person name="Goodwin L."/>
            <person name="Pitluck S."/>
            <person name="Larimer F.W."/>
            <person name="Land M.L."/>
            <person name="Hauser L."/>
            <person name="Sangwan P."/>
            <person name="de Vos W.M."/>
            <person name="Janssen P.H."/>
            <person name="Smidt H."/>
        </authorList>
    </citation>
    <scope>NUCLEOTIDE SEQUENCE [LARGE SCALE GENOMIC DNA]</scope>
    <source>
        <strain evidence="1 2">Ellin428</strain>
    </source>
</reference>
<dbReference type="PIRSF" id="PIRSF028304">
    <property type="entry name" value="UCP028304"/>
    <property type="match status" value="1"/>
</dbReference>
<dbReference type="eggNOG" id="COG3519">
    <property type="taxonomic scope" value="Bacteria"/>
</dbReference>
<keyword evidence="2" id="KW-1185">Reference proteome</keyword>
<dbReference type="NCBIfam" id="TIGR03359">
    <property type="entry name" value="VI_chp_6"/>
    <property type="match status" value="1"/>
</dbReference>
<proteinExistence type="predicted"/>
<dbReference type="Pfam" id="PF05947">
    <property type="entry name" value="T6SS_TssF"/>
    <property type="match status" value="1"/>
</dbReference>
<comment type="caution">
    <text evidence="1">The sequence shown here is derived from an EMBL/GenBank/DDBJ whole genome shotgun (WGS) entry which is preliminary data.</text>
</comment>
<dbReference type="InterPro" id="IPR010272">
    <property type="entry name" value="T6SS_TssF"/>
</dbReference>
<dbReference type="EMBL" id="ABVL01000007">
    <property type="protein sequence ID" value="EDY19664.1"/>
    <property type="molecule type" value="Genomic_DNA"/>
</dbReference>
<accession>B4D1Q2</accession>
<dbReference type="RefSeq" id="WP_006980165.1">
    <property type="nucleotide sequence ID" value="NZ_ABVL01000007.1"/>
</dbReference>
<name>B4D1Q2_9BACT</name>
<dbReference type="Proteomes" id="UP000005824">
    <property type="component" value="Unassembled WGS sequence"/>
</dbReference>
<dbReference type="InParanoid" id="B4D1Q2"/>
<protein>
    <submittedName>
        <fullName evidence="1">Type VI secretion protein, VC_A0110 family</fullName>
    </submittedName>
</protein>
<organism evidence="1 2">
    <name type="scientific">Chthoniobacter flavus Ellin428</name>
    <dbReference type="NCBI Taxonomy" id="497964"/>
    <lineage>
        <taxon>Bacteria</taxon>
        <taxon>Pseudomonadati</taxon>
        <taxon>Verrucomicrobiota</taxon>
        <taxon>Spartobacteria</taxon>
        <taxon>Chthoniobacterales</taxon>
        <taxon>Chthoniobacteraceae</taxon>
        <taxon>Chthoniobacter</taxon>
    </lineage>
</organism>
<evidence type="ECO:0000313" key="1">
    <source>
        <dbReference type="EMBL" id="EDY19664.1"/>
    </source>
</evidence>
<dbReference type="PANTHER" id="PTHR35370">
    <property type="entry name" value="CYTOPLASMIC PROTEIN-RELATED-RELATED"/>
    <property type="match status" value="1"/>
</dbReference>
<dbReference type="AlphaFoldDB" id="B4D1Q2"/>
<dbReference type="PANTHER" id="PTHR35370:SF1">
    <property type="entry name" value="TYPE VI SECRETION SYSTEM COMPONENT TSSF1"/>
    <property type="match status" value="1"/>
</dbReference>
<gene>
    <name evidence="1" type="ORF">CfE428DRAFT_2840</name>
</gene>